<dbReference type="EMBL" id="JBEPTQ010000002">
    <property type="protein sequence ID" value="MET4720789.1"/>
    <property type="molecule type" value="Genomic_DNA"/>
</dbReference>
<evidence type="ECO:0000313" key="1">
    <source>
        <dbReference type="EMBL" id="MET4720789.1"/>
    </source>
</evidence>
<reference evidence="1 2" key="1">
    <citation type="submission" date="2024-06" db="EMBL/GenBank/DDBJ databases">
        <title>Genomic Encyclopedia of Type Strains, Phase V (KMG-V): Genome sequencing to study the core and pangenomes of soil and plant-associated prokaryotes.</title>
        <authorList>
            <person name="Whitman W."/>
        </authorList>
    </citation>
    <scope>NUCLEOTIDE SEQUENCE [LARGE SCALE GENOMIC DNA]</scope>
    <source>
        <strain evidence="1 2">USDA 160</strain>
    </source>
</reference>
<organism evidence="1 2">
    <name type="scientific">Bradyrhizobium japonicum</name>
    <dbReference type="NCBI Taxonomy" id="375"/>
    <lineage>
        <taxon>Bacteria</taxon>
        <taxon>Pseudomonadati</taxon>
        <taxon>Pseudomonadota</taxon>
        <taxon>Alphaproteobacteria</taxon>
        <taxon>Hyphomicrobiales</taxon>
        <taxon>Nitrobacteraceae</taxon>
        <taxon>Bradyrhizobium</taxon>
    </lineage>
</organism>
<accession>A0ABV2RX48</accession>
<keyword evidence="2" id="KW-1185">Reference proteome</keyword>
<comment type="caution">
    <text evidence="1">The sequence shown here is derived from an EMBL/GenBank/DDBJ whole genome shotgun (WGS) entry which is preliminary data.</text>
</comment>
<name>A0ABV2RX48_BRAJP</name>
<gene>
    <name evidence="1" type="ORF">ABIF63_004895</name>
</gene>
<sequence>MCDNVTDVIRRACAEPFFGRALVDRIIWRIRHRLEVDPQPTITFELFFGEAAEPTNIRVAFLRQDWEHLLSTLEIGDCGTWSEETLLYRCDLFDVCANAAENEVLVIFW</sequence>
<proteinExistence type="predicted"/>
<evidence type="ECO:0000313" key="2">
    <source>
        <dbReference type="Proteomes" id="UP001549291"/>
    </source>
</evidence>
<dbReference type="RefSeq" id="WP_248888402.1">
    <property type="nucleotide sequence ID" value="NZ_CP066351.1"/>
</dbReference>
<dbReference type="Proteomes" id="UP001549291">
    <property type="component" value="Unassembled WGS sequence"/>
</dbReference>
<protein>
    <submittedName>
        <fullName evidence="1">Uncharacterized protein</fullName>
    </submittedName>
</protein>